<dbReference type="PANTHER" id="PTHR14237">
    <property type="entry name" value="MOLYBDOPTERIN COFACTOR SULFURASE MOSC"/>
    <property type="match status" value="1"/>
</dbReference>
<feature type="compositionally biased region" description="Basic and acidic residues" evidence="1">
    <location>
        <begin position="14"/>
        <end position="38"/>
    </location>
</feature>
<comment type="caution">
    <text evidence="2">The sequence shown here is derived from an EMBL/GenBank/DDBJ whole genome shotgun (WGS) entry which is preliminary data.</text>
</comment>
<dbReference type="AlphaFoldDB" id="A0AAD6ENH5"/>
<dbReference type="Gene3D" id="3.40.640.10">
    <property type="entry name" value="Type I PLP-dependent aspartate aminotransferase-like (Major domain)"/>
    <property type="match status" value="1"/>
</dbReference>
<sequence length="655" mass="74226">MLPLFEKYFKRRPPKETSSSKEETENNIKRKTADMPPENKPKYSYYNCFHSCLAPKSSLAPVQQISETTTGTTATAKTTTRTTRSNFSKTTTSSLYPSNQFTNHESLPSMSDAFSIFLSVFPQYSGTQTADLIRQRQYCHLSAHACFDYSGIGLFSHAQMDSDFVIPSTSTDTIPPYRLKPPFFEIAYKSASLRSQVQSRIKDTTLEAEIRKRIMKLLSISNDEYSMVCTANRITAFRLLAESYTFNPNNKLLTVYDYESEAVTAMTETARKKGADVATANFTWPGLRINTTKLRKKLMQRKKKKGLFVFPLISKMTGTRYPYLWMKLAQDHGWHIALDACALGPKEMDTFGLSLIQPDFIICNFFKVFGENPSGFAGLFVKKSSCDALERSSIARSIGIVNIVPARRFSYIGDDYSGTDLEPSRSLNMRNEEEDMETTSSFSGPIVTQNRENMSQEIGDVSKILEEERTPEIETEEEATMEIECQGLDHANTLGLVLISTRLRCITNWLVVALSKLRHPNSTTGYYLVRIYGPRVKFDRGPGLAFNVFDWKGEKIDPALVQKLGDRSGISLSCGFLKNILFENVYEGDEKKVLEKKEGDENDVGISVVNVSLGFLSSFEDAYKLWVFIAKFLDADFVEKEKWRYMALNQKMVEI</sequence>
<evidence type="ECO:0000256" key="1">
    <source>
        <dbReference type="SAM" id="MobiDB-lite"/>
    </source>
</evidence>
<feature type="region of interest" description="Disordered" evidence="1">
    <location>
        <begin position="69"/>
        <end position="91"/>
    </location>
</feature>
<evidence type="ECO:0000313" key="3">
    <source>
        <dbReference type="Proteomes" id="UP001210211"/>
    </source>
</evidence>
<organism evidence="2 3">
    <name type="scientific">Rhynchospora tenuis</name>
    <dbReference type="NCBI Taxonomy" id="198213"/>
    <lineage>
        <taxon>Eukaryota</taxon>
        <taxon>Viridiplantae</taxon>
        <taxon>Streptophyta</taxon>
        <taxon>Embryophyta</taxon>
        <taxon>Tracheophyta</taxon>
        <taxon>Spermatophyta</taxon>
        <taxon>Magnoliopsida</taxon>
        <taxon>Liliopsida</taxon>
        <taxon>Poales</taxon>
        <taxon>Cyperaceae</taxon>
        <taxon>Cyperoideae</taxon>
        <taxon>Rhynchosporeae</taxon>
        <taxon>Rhynchospora</taxon>
    </lineage>
</organism>
<protein>
    <recommendedName>
        <fullName evidence="4">Molybdenum cofactor sulfurase</fullName>
    </recommendedName>
</protein>
<dbReference type="InterPro" id="IPR015424">
    <property type="entry name" value="PyrdxlP-dep_Trfase"/>
</dbReference>
<dbReference type="Proteomes" id="UP001210211">
    <property type="component" value="Unassembled WGS sequence"/>
</dbReference>
<accession>A0AAD6ENH5</accession>
<dbReference type="PANTHER" id="PTHR14237:SF88">
    <property type="entry name" value="PYRIDOXAL PHOSPHATE (PLP)-DEPENDENT TRANSFERASES SUPERFAMILY PROTEIN"/>
    <property type="match status" value="1"/>
</dbReference>
<name>A0AAD6ENH5_9POAL</name>
<feature type="region of interest" description="Disordered" evidence="1">
    <location>
        <begin position="1"/>
        <end position="38"/>
    </location>
</feature>
<keyword evidence="3" id="KW-1185">Reference proteome</keyword>
<dbReference type="InterPro" id="IPR015421">
    <property type="entry name" value="PyrdxlP-dep_Trfase_major"/>
</dbReference>
<evidence type="ECO:0008006" key="4">
    <source>
        <dbReference type="Google" id="ProtNLM"/>
    </source>
</evidence>
<dbReference type="SUPFAM" id="SSF53383">
    <property type="entry name" value="PLP-dependent transferases"/>
    <property type="match status" value="1"/>
</dbReference>
<dbReference type="EMBL" id="JAMRDG010000002">
    <property type="protein sequence ID" value="KAJ3690661.1"/>
    <property type="molecule type" value="Genomic_DNA"/>
</dbReference>
<reference evidence="2 3" key="1">
    <citation type="journal article" date="2022" name="Cell">
        <title>Repeat-based holocentromeres influence genome architecture and karyotype evolution.</title>
        <authorList>
            <person name="Hofstatter P.G."/>
            <person name="Thangavel G."/>
            <person name="Lux T."/>
            <person name="Neumann P."/>
            <person name="Vondrak T."/>
            <person name="Novak P."/>
            <person name="Zhang M."/>
            <person name="Costa L."/>
            <person name="Castellani M."/>
            <person name="Scott A."/>
            <person name="Toegelov H."/>
            <person name="Fuchs J."/>
            <person name="Mata-Sucre Y."/>
            <person name="Dias Y."/>
            <person name="Vanzela A.L.L."/>
            <person name="Huettel B."/>
            <person name="Almeida C.C.S."/>
            <person name="Simkova H."/>
            <person name="Souza G."/>
            <person name="Pedrosa-Harand A."/>
            <person name="Macas J."/>
            <person name="Mayer K.F.X."/>
            <person name="Houben A."/>
            <person name="Marques A."/>
        </authorList>
    </citation>
    <scope>NUCLEOTIDE SEQUENCE [LARGE SCALE GENOMIC DNA]</scope>
    <source>
        <strain evidence="2">RhyTen1mFocal</strain>
    </source>
</reference>
<gene>
    <name evidence="2" type="ORF">LUZ61_019825</name>
</gene>
<proteinExistence type="predicted"/>
<evidence type="ECO:0000313" key="2">
    <source>
        <dbReference type="EMBL" id="KAJ3690661.1"/>
    </source>
</evidence>